<keyword evidence="3" id="KW-1185">Reference proteome</keyword>
<dbReference type="EMBL" id="CABDUW010000945">
    <property type="protein sequence ID" value="VTJ77144.1"/>
    <property type="molecule type" value="Genomic_DNA"/>
</dbReference>
<evidence type="ECO:0000256" key="1">
    <source>
        <dbReference type="SAM" id="MobiDB-lite"/>
    </source>
</evidence>
<gene>
    <name evidence="2" type="ORF">MONAX_5E021891</name>
</gene>
<feature type="compositionally biased region" description="Pro residues" evidence="1">
    <location>
        <begin position="28"/>
        <end position="39"/>
    </location>
</feature>
<dbReference type="AlphaFoldDB" id="A0A5E4C5F2"/>
<evidence type="ECO:0000313" key="2">
    <source>
        <dbReference type="EMBL" id="VTJ77144.1"/>
    </source>
</evidence>
<name>A0A5E4C5F2_MARMO</name>
<protein>
    <submittedName>
        <fullName evidence="2">Uncharacterized protein</fullName>
    </submittedName>
</protein>
<proteinExistence type="predicted"/>
<feature type="region of interest" description="Disordered" evidence="1">
    <location>
        <begin position="20"/>
        <end position="91"/>
    </location>
</feature>
<reference evidence="2" key="1">
    <citation type="submission" date="2019-04" db="EMBL/GenBank/DDBJ databases">
        <authorList>
            <person name="Alioto T."/>
            <person name="Alioto T."/>
        </authorList>
    </citation>
    <scope>NUCLEOTIDE SEQUENCE [LARGE SCALE GENOMIC DNA]</scope>
</reference>
<dbReference type="Proteomes" id="UP000335636">
    <property type="component" value="Unassembled WGS sequence"/>
</dbReference>
<accession>A0A5E4C5F2</accession>
<evidence type="ECO:0000313" key="3">
    <source>
        <dbReference type="Proteomes" id="UP000335636"/>
    </source>
</evidence>
<sequence>MAAKSPIGHTATGCNHSFFPLLPGSGLPAPPPRAPPPPAAVRIHPASAALARGSEQGRVPQPAPQGRTSGPSCGSPGGRTCRRHGGAAGQAGPWAWAAGAVHAWLLPNAANAPLPTQLLLHQGHRLLCGL</sequence>
<comment type="caution">
    <text evidence="2">The sequence shown here is derived from an EMBL/GenBank/DDBJ whole genome shotgun (WGS) entry which is preliminary data.</text>
</comment>
<organism evidence="2 3">
    <name type="scientific">Marmota monax</name>
    <name type="common">Woodchuck</name>
    <dbReference type="NCBI Taxonomy" id="9995"/>
    <lineage>
        <taxon>Eukaryota</taxon>
        <taxon>Metazoa</taxon>
        <taxon>Chordata</taxon>
        <taxon>Craniata</taxon>
        <taxon>Vertebrata</taxon>
        <taxon>Euteleostomi</taxon>
        <taxon>Mammalia</taxon>
        <taxon>Eutheria</taxon>
        <taxon>Euarchontoglires</taxon>
        <taxon>Glires</taxon>
        <taxon>Rodentia</taxon>
        <taxon>Sciuromorpha</taxon>
        <taxon>Sciuridae</taxon>
        <taxon>Xerinae</taxon>
        <taxon>Marmotini</taxon>
        <taxon>Marmota</taxon>
    </lineage>
</organism>